<dbReference type="RefSeq" id="WP_165940287.1">
    <property type="nucleotide sequence ID" value="NZ_SMBI01000006.1"/>
</dbReference>
<sequence>MALSSNQCTPYLSVSLYKAVNGEAVASSELLAAIRDLARENADKKGMERPRFPTVQDPSIESDGTTIAWAHYVEKRSPSWFAGEGITDTLNQLIIVAKRGDLYALLFSDNGLRGTVAKKILRATNGPLARIRRLSSSEINRAFVESQVRTLWLSGAHRRTAIKPDSKILSGLELETSLDPLGDQTYYFSSVRSTMSLSDQLTSAVVGASPMGSRIWIGPTRSWEEFIANVGLILDRAANCMNDAARPDRPLPILASTITTLEGIEQPYDLAFIVPEQVNDGAGPAGDDELRWLQQFADVARFEITAIAGSANFEAEVYWADVRLGRLAYEFEQTVGSDVRLKTRKVDGFDSEDRDAEILKICRLPDNITIYFDTGHTFSRGHFYETRFRDAQFSDWQWVSMASDGTAFWQEKPLDGKRFAVENTGNVGDNSLFGMVTRHWPNLQERGQQTGWLVCDDGAMESADFIHINDISGPPELTLIHVKGSGSVNANRGLSVSDYEVVVGQAIKNLRHIDRGLLREKLAANAEGVLQNAVWHDGQRQEDRGALLATLDGLGSHLKTKVVVLQPRVRRSVFNNIRAKMDNGNLADSDVRRMQQLDALLLGARSDCFSLGADFCVIADEDTG</sequence>
<protein>
    <recommendedName>
        <fullName evidence="3">Terminase</fullName>
    </recommendedName>
</protein>
<proteinExistence type="predicted"/>
<evidence type="ECO:0008006" key="3">
    <source>
        <dbReference type="Google" id="ProtNLM"/>
    </source>
</evidence>
<comment type="caution">
    <text evidence="1">The sequence shown here is derived from an EMBL/GenBank/DDBJ whole genome shotgun (WGS) entry which is preliminary data.</text>
</comment>
<dbReference type="AlphaFoldDB" id="A0AAX2QKF1"/>
<name>A0AAX2QKF1_9HYPH</name>
<reference evidence="1 2" key="1">
    <citation type="submission" date="2019-03" db="EMBL/GenBank/DDBJ databases">
        <title>Genomic Encyclopedia of Type Strains, Phase IV (KMG-V): Genome sequencing to study the core and pangenomes of soil and plant-associated prokaryotes.</title>
        <authorList>
            <person name="Whitman W."/>
        </authorList>
    </citation>
    <scope>NUCLEOTIDE SEQUENCE [LARGE SCALE GENOMIC DNA]</scope>
    <source>
        <strain evidence="1 2">FB403</strain>
    </source>
</reference>
<organism evidence="1 2">
    <name type="scientific">Rhizobium laguerreae</name>
    <dbReference type="NCBI Taxonomy" id="1076926"/>
    <lineage>
        <taxon>Bacteria</taxon>
        <taxon>Pseudomonadati</taxon>
        <taxon>Pseudomonadota</taxon>
        <taxon>Alphaproteobacteria</taxon>
        <taxon>Hyphomicrobiales</taxon>
        <taxon>Rhizobiaceae</taxon>
        <taxon>Rhizobium/Agrobacterium group</taxon>
        <taxon>Rhizobium</taxon>
    </lineage>
</organism>
<evidence type="ECO:0000313" key="2">
    <source>
        <dbReference type="Proteomes" id="UP000295021"/>
    </source>
</evidence>
<dbReference type="Proteomes" id="UP000295021">
    <property type="component" value="Unassembled WGS sequence"/>
</dbReference>
<gene>
    <name evidence="1" type="ORF">EV131_106312</name>
</gene>
<dbReference type="EMBL" id="SMBI01000006">
    <property type="protein sequence ID" value="TCU24323.1"/>
    <property type="molecule type" value="Genomic_DNA"/>
</dbReference>
<accession>A0AAX2QKF1</accession>
<evidence type="ECO:0000313" key="1">
    <source>
        <dbReference type="EMBL" id="TCU24323.1"/>
    </source>
</evidence>